<keyword evidence="4" id="KW-0862">Zinc</keyword>
<dbReference type="InterPro" id="IPR026591">
    <property type="entry name" value="Sirtuin_cat_small_dom_sf"/>
</dbReference>
<dbReference type="CDD" id="cd01407">
    <property type="entry name" value="SIR2-fam"/>
    <property type="match status" value="1"/>
</dbReference>
<feature type="binding site" evidence="4">
    <location>
        <position position="147"/>
    </location>
    <ligand>
        <name>Zn(2+)</name>
        <dbReference type="ChEBI" id="CHEBI:29105"/>
    </ligand>
</feature>
<feature type="binding site" evidence="4">
    <location>
        <position position="122"/>
    </location>
    <ligand>
        <name>Zn(2+)</name>
        <dbReference type="ChEBI" id="CHEBI:29105"/>
    </ligand>
</feature>
<sequence length="244" mass="27072">MLNKAAELMKQSRYIVALTGAGMSTESGLPDFRSNGGLWAGKKPEEIAHITAVGSEAFKTFYSMRMKDLAAHQPNKGHRILAEWENGNIVKAIVTQNVDGYHQQAGSKRVIEMHGHLRSLYCDECYREYSVDKYMKNHDDCCETPGCNGTVRPPIILFGEALPEGAWEQATEEISKADLVLVVGTSLNVFPVNTLVEAAKQSGAHIILMTKSDTPYDYLADVRIHESIGETLTELDRLLTNKKE</sequence>
<name>A0A927CV97_9BACI</name>
<proteinExistence type="predicted"/>
<feature type="binding site" evidence="4">
    <location>
        <position position="142"/>
    </location>
    <ligand>
        <name>Zn(2+)</name>
        <dbReference type="ChEBI" id="CHEBI:29105"/>
    </ligand>
</feature>
<dbReference type="EMBL" id="JACXSI010000018">
    <property type="protein sequence ID" value="MBD3108452.1"/>
    <property type="molecule type" value="Genomic_DNA"/>
</dbReference>
<feature type="active site" description="Proton acceptor" evidence="4">
    <location>
        <position position="114"/>
    </location>
</feature>
<organism evidence="6 7">
    <name type="scientific">Peribacillus faecalis</name>
    <dbReference type="NCBI Taxonomy" id="2772559"/>
    <lineage>
        <taxon>Bacteria</taxon>
        <taxon>Bacillati</taxon>
        <taxon>Bacillota</taxon>
        <taxon>Bacilli</taxon>
        <taxon>Bacillales</taxon>
        <taxon>Bacillaceae</taxon>
        <taxon>Peribacillus</taxon>
    </lineage>
</organism>
<evidence type="ECO:0000313" key="7">
    <source>
        <dbReference type="Proteomes" id="UP000602076"/>
    </source>
</evidence>
<dbReference type="Proteomes" id="UP000602076">
    <property type="component" value="Unassembled WGS sequence"/>
</dbReference>
<evidence type="ECO:0000313" key="6">
    <source>
        <dbReference type="EMBL" id="MBD3108452.1"/>
    </source>
</evidence>
<dbReference type="InterPro" id="IPR026590">
    <property type="entry name" value="Ssirtuin_cat_dom"/>
</dbReference>
<dbReference type="Gene3D" id="3.30.1600.10">
    <property type="entry name" value="SIR2/SIRT2 'Small Domain"/>
    <property type="match status" value="1"/>
</dbReference>
<protein>
    <recommendedName>
        <fullName evidence="1">protein acetyllysine N-acetyltransferase</fullName>
        <ecNumber evidence="1">2.3.1.286</ecNumber>
    </recommendedName>
</protein>
<feature type="domain" description="Deacetylase sirtuin-type" evidence="5">
    <location>
        <begin position="1"/>
        <end position="242"/>
    </location>
</feature>
<dbReference type="InterPro" id="IPR050134">
    <property type="entry name" value="NAD-dep_sirtuin_deacylases"/>
</dbReference>
<comment type="caution">
    <text evidence="6">The sequence shown here is derived from an EMBL/GenBank/DDBJ whole genome shotgun (WGS) entry which is preliminary data.</text>
</comment>
<reference evidence="6" key="1">
    <citation type="submission" date="2020-09" db="EMBL/GenBank/DDBJ databases">
        <title>Bacillus faecalis sp. nov., a moderately halophilic bacterium isolated from cow faeces.</title>
        <authorList>
            <person name="Jiang L."/>
            <person name="Lee J."/>
        </authorList>
    </citation>
    <scope>NUCLEOTIDE SEQUENCE</scope>
    <source>
        <strain evidence="6">AGMB 02131</strain>
    </source>
</reference>
<dbReference type="PANTHER" id="PTHR11085:SF10">
    <property type="entry name" value="NAD-DEPENDENT PROTEIN DEACYLASE SIRTUIN-5, MITOCHONDRIAL-RELATED"/>
    <property type="match status" value="1"/>
</dbReference>
<dbReference type="NCBIfam" id="NF001753">
    <property type="entry name" value="PRK00481.1-3"/>
    <property type="match status" value="1"/>
</dbReference>
<dbReference type="InterPro" id="IPR029035">
    <property type="entry name" value="DHS-like_NAD/FAD-binding_dom"/>
</dbReference>
<dbReference type="InterPro" id="IPR003000">
    <property type="entry name" value="Sirtuin"/>
</dbReference>
<dbReference type="SUPFAM" id="SSF52467">
    <property type="entry name" value="DHS-like NAD/FAD-binding domain"/>
    <property type="match status" value="1"/>
</dbReference>
<gene>
    <name evidence="6" type="ORF">IEO70_08740</name>
</gene>
<feature type="binding site" evidence="4">
    <location>
        <position position="125"/>
    </location>
    <ligand>
        <name>Zn(2+)</name>
        <dbReference type="ChEBI" id="CHEBI:29105"/>
    </ligand>
</feature>
<evidence type="ECO:0000256" key="4">
    <source>
        <dbReference type="PROSITE-ProRule" id="PRU00236"/>
    </source>
</evidence>
<dbReference type="GO" id="GO:0070403">
    <property type="term" value="F:NAD+ binding"/>
    <property type="evidence" value="ECO:0007669"/>
    <property type="project" value="InterPro"/>
</dbReference>
<keyword evidence="2" id="KW-0808">Transferase</keyword>
<dbReference type="RefSeq" id="WP_190997995.1">
    <property type="nucleotide sequence ID" value="NZ_JACXSI010000018.1"/>
</dbReference>
<dbReference type="Gene3D" id="3.40.50.1220">
    <property type="entry name" value="TPP-binding domain"/>
    <property type="match status" value="1"/>
</dbReference>
<dbReference type="EC" id="2.3.1.286" evidence="1"/>
<keyword evidence="4" id="KW-0479">Metal-binding</keyword>
<evidence type="ECO:0000259" key="5">
    <source>
        <dbReference type="PROSITE" id="PS50305"/>
    </source>
</evidence>
<evidence type="ECO:0000256" key="3">
    <source>
        <dbReference type="ARBA" id="ARBA00023027"/>
    </source>
</evidence>
<dbReference type="AlphaFoldDB" id="A0A927CV97"/>
<accession>A0A927CV97</accession>
<dbReference type="GO" id="GO:0017136">
    <property type="term" value="F:histone deacetylase activity, NAD-dependent"/>
    <property type="evidence" value="ECO:0007669"/>
    <property type="project" value="TreeGrafter"/>
</dbReference>
<dbReference type="Pfam" id="PF02146">
    <property type="entry name" value="SIR2"/>
    <property type="match status" value="1"/>
</dbReference>
<dbReference type="GO" id="GO:0046872">
    <property type="term" value="F:metal ion binding"/>
    <property type="evidence" value="ECO:0007669"/>
    <property type="project" value="UniProtKB-KW"/>
</dbReference>
<keyword evidence="3" id="KW-0520">NAD</keyword>
<dbReference type="PROSITE" id="PS50305">
    <property type="entry name" value="SIRTUIN"/>
    <property type="match status" value="1"/>
</dbReference>
<evidence type="ECO:0000256" key="1">
    <source>
        <dbReference type="ARBA" id="ARBA00012928"/>
    </source>
</evidence>
<evidence type="ECO:0000256" key="2">
    <source>
        <dbReference type="ARBA" id="ARBA00022679"/>
    </source>
</evidence>
<dbReference type="PANTHER" id="PTHR11085">
    <property type="entry name" value="NAD-DEPENDENT PROTEIN DEACYLASE SIRTUIN-5, MITOCHONDRIAL-RELATED"/>
    <property type="match status" value="1"/>
</dbReference>
<keyword evidence="7" id="KW-1185">Reference proteome</keyword>